<evidence type="ECO:0000259" key="6">
    <source>
        <dbReference type="Pfam" id="PF04932"/>
    </source>
</evidence>
<keyword evidence="2 5" id="KW-0812">Transmembrane</keyword>
<evidence type="ECO:0000256" key="1">
    <source>
        <dbReference type="ARBA" id="ARBA00004141"/>
    </source>
</evidence>
<dbReference type="EMBL" id="JBDPZD010000001">
    <property type="protein sequence ID" value="MEO3690844.1"/>
    <property type="molecule type" value="Genomic_DNA"/>
</dbReference>
<feature type="domain" description="O-antigen ligase-related" evidence="6">
    <location>
        <begin position="151"/>
        <end position="287"/>
    </location>
</feature>
<protein>
    <submittedName>
        <fullName evidence="7">O-antigen ligase family protein</fullName>
    </submittedName>
</protein>
<feature type="transmembrane region" description="Helical" evidence="5">
    <location>
        <begin position="365"/>
        <end position="385"/>
    </location>
</feature>
<accession>A0ABV0FY36</accession>
<gene>
    <name evidence="7" type="ORF">ABDJ85_05135</name>
</gene>
<dbReference type="Pfam" id="PF04932">
    <property type="entry name" value="Wzy_C"/>
    <property type="match status" value="1"/>
</dbReference>
<comment type="caution">
    <text evidence="7">The sequence shown here is derived from an EMBL/GenBank/DDBJ whole genome shotgun (WGS) entry which is preliminary data.</text>
</comment>
<feature type="transmembrane region" description="Helical" evidence="5">
    <location>
        <begin position="312"/>
        <end position="334"/>
    </location>
</feature>
<keyword evidence="8" id="KW-1185">Reference proteome</keyword>
<feature type="transmembrane region" description="Helical" evidence="5">
    <location>
        <begin position="86"/>
        <end position="113"/>
    </location>
</feature>
<reference evidence="7 8" key="1">
    <citation type="submission" date="2024-05" db="EMBL/GenBank/DDBJ databases">
        <title>Roseateles sp. DJS-2-20 16S ribosomal RNA gene Genome sequencing and assembly.</title>
        <authorList>
            <person name="Woo H."/>
        </authorList>
    </citation>
    <scope>NUCLEOTIDE SEQUENCE [LARGE SCALE GENOMIC DNA]</scope>
    <source>
        <strain evidence="7 8">DJS-2-20</strain>
    </source>
</reference>
<comment type="subcellular location">
    <subcellularLocation>
        <location evidence="1">Membrane</location>
        <topology evidence="1">Multi-pass membrane protein</topology>
    </subcellularLocation>
</comment>
<feature type="transmembrane region" description="Helical" evidence="5">
    <location>
        <begin position="144"/>
        <end position="162"/>
    </location>
</feature>
<evidence type="ECO:0000313" key="8">
    <source>
        <dbReference type="Proteomes" id="UP001495147"/>
    </source>
</evidence>
<feature type="transmembrane region" description="Helical" evidence="5">
    <location>
        <begin position="53"/>
        <end position="74"/>
    </location>
</feature>
<keyword evidence="7" id="KW-0436">Ligase</keyword>
<evidence type="ECO:0000256" key="2">
    <source>
        <dbReference type="ARBA" id="ARBA00022692"/>
    </source>
</evidence>
<evidence type="ECO:0000256" key="4">
    <source>
        <dbReference type="ARBA" id="ARBA00023136"/>
    </source>
</evidence>
<keyword evidence="4 5" id="KW-0472">Membrane</keyword>
<name>A0ABV0FY36_9BURK</name>
<feature type="transmembrane region" description="Helical" evidence="5">
    <location>
        <begin position="168"/>
        <end position="186"/>
    </location>
</feature>
<dbReference type="PANTHER" id="PTHR37422:SF17">
    <property type="entry name" value="O-ANTIGEN LIGASE"/>
    <property type="match status" value="1"/>
</dbReference>
<proteinExistence type="predicted"/>
<dbReference type="GO" id="GO:0016874">
    <property type="term" value="F:ligase activity"/>
    <property type="evidence" value="ECO:0007669"/>
    <property type="project" value="UniProtKB-KW"/>
</dbReference>
<sequence>MLPFLLAAWAAVRSSGDILRQSRPVSWMLAAWFVLALWSSVQAQQPTAALREVALTLGLVGVTLAVAAVVRQGLPSWLAPAMAAFSLFYAVATTLLFVTGALVGGVASAWVLALGFDNPRFLNHAQTIQLPLLLAALHASRGRWRTVAGLALAFQIALLLYTRGRATQVALVVAPILVYAIGLPGSRRFLRDCLLSGLAGGLVFLAIYLPLSFWVGSQQLWALPGDVGSMTIRMRLWVQALASIQASPWLGLGPMHYSSLRMDQGAHPHNVYLQWAAEYGLPAALLMVAGLAMILWRALAFLRTHDAQAQPFALAAFVACVAALIDATFSGNFVMPVSQLWLALAFGLLLGHLPASTVPGHSRSWALVAWLLLVVQVGYACMTLLDWLSTPPHLGEALVLPPQGKLLPPRHWLHGWF</sequence>
<evidence type="ECO:0000256" key="3">
    <source>
        <dbReference type="ARBA" id="ARBA00022989"/>
    </source>
</evidence>
<evidence type="ECO:0000313" key="7">
    <source>
        <dbReference type="EMBL" id="MEO3690844.1"/>
    </source>
</evidence>
<dbReference type="PANTHER" id="PTHR37422">
    <property type="entry name" value="TEICHURONIC ACID BIOSYNTHESIS PROTEIN TUAE"/>
    <property type="match status" value="1"/>
</dbReference>
<evidence type="ECO:0000256" key="5">
    <source>
        <dbReference type="SAM" id="Phobius"/>
    </source>
</evidence>
<feature type="transmembrane region" description="Helical" evidence="5">
    <location>
        <begin position="340"/>
        <end position="358"/>
    </location>
</feature>
<dbReference type="Proteomes" id="UP001495147">
    <property type="component" value="Unassembled WGS sequence"/>
</dbReference>
<dbReference type="RefSeq" id="WP_347703831.1">
    <property type="nucleotide sequence ID" value="NZ_JBDPZD010000001.1"/>
</dbReference>
<feature type="transmembrane region" description="Helical" evidence="5">
    <location>
        <begin position="24"/>
        <end position="41"/>
    </location>
</feature>
<organism evidence="7 8">
    <name type="scientific">Roseateles paludis</name>
    <dbReference type="NCBI Taxonomy" id="3145238"/>
    <lineage>
        <taxon>Bacteria</taxon>
        <taxon>Pseudomonadati</taxon>
        <taxon>Pseudomonadota</taxon>
        <taxon>Betaproteobacteria</taxon>
        <taxon>Burkholderiales</taxon>
        <taxon>Sphaerotilaceae</taxon>
        <taxon>Roseateles</taxon>
    </lineage>
</organism>
<feature type="transmembrane region" description="Helical" evidence="5">
    <location>
        <begin position="279"/>
        <end position="300"/>
    </location>
</feature>
<feature type="transmembrane region" description="Helical" evidence="5">
    <location>
        <begin position="193"/>
        <end position="215"/>
    </location>
</feature>
<dbReference type="InterPro" id="IPR051533">
    <property type="entry name" value="WaaL-like"/>
</dbReference>
<dbReference type="InterPro" id="IPR007016">
    <property type="entry name" value="O-antigen_ligase-rel_domated"/>
</dbReference>
<keyword evidence="3 5" id="KW-1133">Transmembrane helix</keyword>